<gene>
    <name evidence="1" type="ORF">AEK19_MT0375</name>
</gene>
<sequence length="75" mass="9088">MLLFQLLEQGDKAFLLIWMPERLDVIQLRKKSISERLTRFYPFEYTTIVLKDGIFVGHTQFLYNIKFRGRGDIRY</sequence>
<accession>A0A1Y0AZQ6</accession>
<organism evidence="1">
    <name type="scientific">Utricularia reniformis</name>
    <dbReference type="NCBI Taxonomy" id="192314"/>
    <lineage>
        <taxon>Eukaryota</taxon>
        <taxon>Viridiplantae</taxon>
        <taxon>Streptophyta</taxon>
        <taxon>Embryophyta</taxon>
        <taxon>Tracheophyta</taxon>
        <taxon>Spermatophyta</taxon>
        <taxon>Magnoliopsida</taxon>
        <taxon>eudicotyledons</taxon>
        <taxon>Gunneridae</taxon>
        <taxon>Pentapetalae</taxon>
        <taxon>asterids</taxon>
        <taxon>lamiids</taxon>
        <taxon>Lamiales</taxon>
        <taxon>Lentibulariaceae</taxon>
        <taxon>Utricularia</taxon>
    </lineage>
</organism>
<dbReference type="AlphaFoldDB" id="A0A1Y0AZQ6"/>
<name>A0A1Y0AZQ6_9LAMI</name>
<proteinExistence type="predicted"/>
<evidence type="ECO:0000313" key="1">
    <source>
        <dbReference type="EMBL" id="ART30647.1"/>
    </source>
</evidence>
<dbReference type="EMBL" id="KY774314">
    <property type="protein sequence ID" value="ART30647.1"/>
    <property type="molecule type" value="Genomic_DNA"/>
</dbReference>
<reference evidence="1" key="1">
    <citation type="submission" date="2017-03" db="EMBL/GenBank/DDBJ databases">
        <title>The mitochondrial genome of the carnivorous plant Utricularia reniformis (Lentibulariaceae): structure, comparative analysis and evolutionary landmarks.</title>
        <authorList>
            <person name="Silva S.R."/>
            <person name="Alvarenga D.O."/>
            <person name="Michael T.P."/>
            <person name="Miranda V.F.O."/>
            <person name="Varani A.M."/>
        </authorList>
    </citation>
    <scope>NUCLEOTIDE SEQUENCE</scope>
</reference>
<keyword evidence="1" id="KW-0496">Mitochondrion</keyword>
<geneLocation type="mitochondrion" evidence="1"/>
<protein>
    <submittedName>
        <fullName evidence="1">Uncharacterized protein</fullName>
    </submittedName>
</protein>